<dbReference type="FunCoup" id="B3MP37">
    <property type="interactions" value="147"/>
</dbReference>
<dbReference type="OMA" id="VHAHDQD"/>
<keyword evidence="5" id="KW-0175">Coiled coil</keyword>
<protein>
    <recommendedName>
        <fullName evidence="8">Intraflagellar transport protein 57 homolog</fullName>
    </recommendedName>
</protein>
<dbReference type="AlphaFoldDB" id="B3MP37"/>
<dbReference type="CTD" id="55081"/>
<dbReference type="EMBL" id="CH902620">
    <property type="protein sequence ID" value="EDV31203.1"/>
    <property type="molecule type" value="Genomic_DNA"/>
</dbReference>
<evidence type="ECO:0000256" key="3">
    <source>
        <dbReference type="ARBA" id="ARBA00023069"/>
    </source>
</evidence>
<dbReference type="GO" id="GO:0042073">
    <property type="term" value="P:intraciliary transport"/>
    <property type="evidence" value="ECO:0007669"/>
    <property type="project" value="TreeGrafter"/>
</dbReference>
<evidence type="ECO:0000256" key="4">
    <source>
        <dbReference type="ARBA" id="ARBA00023273"/>
    </source>
</evidence>
<dbReference type="KEGG" id="dan:6498056"/>
<dbReference type="GO" id="GO:0005929">
    <property type="term" value="C:cilium"/>
    <property type="evidence" value="ECO:0007669"/>
    <property type="project" value="UniProtKB-SubCell"/>
</dbReference>
<dbReference type="InParanoid" id="B3MP37"/>
<dbReference type="InterPro" id="IPR019530">
    <property type="entry name" value="Intra-flagellar_transport_57"/>
</dbReference>
<evidence type="ECO:0008006" key="8">
    <source>
        <dbReference type="Google" id="ProtNLM"/>
    </source>
</evidence>
<evidence type="ECO:0000313" key="6">
    <source>
        <dbReference type="EMBL" id="EDV31203.1"/>
    </source>
</evidence>
<dbReference type="GeneID" id="6498056"/>
<evidence type="ECO:0000256" key="5">
    <source>
        <dbReference type="SAM" id="Coils"/>
    </source>
</evidence>
<dbReference type="PhylomeDB" id="B3MP37"/>
<dbReference type="HOGENOM" id="CLU_039132_0_0_1"/>
<dbReference type="PANTHER" id="PTHR16011:SF0">
    <property type="entry name" value="INTRAFLAGELLAR TRANSPORT PROTEIN 57 HOMOLOG"/>
    <property type="match status" value="1"/>
</dbReference>
<accession>B3MP37</accession>
<dbReference type="STRING" id="7217.B3MP37"/>
<name>B3MP37_DROAN</name>
<dbReference type="GO" id="GO:0005815">
    <property type="term" value="C:microtubule organizing center"/>
    <property type="evidence" value="ECO:0007669"/>
    <property type="project" value="TreeGrafter"/>
</dbReference>
<dbReference type="GO" id="GO:0005794">
    <property type="term" value="C:Golgi apparatus"/>
    <property type="evidence" value="ECO:0007669"/>
    <property type="project" value="TreeGrafter"/>
</dbReference>
<dbReference type="GO" id="GO:0030992">
    <property type="term" value="C:intraciliary transport particle B"/>
    <property type="evidence" value="ECO:0007669"/>
    <property type="project" value="TreeGrafter"/>
</dbReference>
<dbReference type="PANTHER" id="PTHR16011">
    <property type="entry name" value="IFT57/HIPPI"/>
    <property type="match status" value="1"/>
</dbReference>
<evidence type="ECO:0000313" key="7">
    <source>
        <dbReference type="Proteomes" id="UP000007801"/>
    </source>
</evidence>
<dbReference type="Pfam" id="PF10498">
    <property type="entry name" value="IFT57"/>
    <property type="match status" value="1"/>
</dbReference>
<dbReference type="GO" id="GO:1905515">
    <property type="term" value="P:non-motile cilium assembly"/>
    <property type="evidence" value="ECO:0007669"/>
    <property type="project" value="TreeGrafter"/>
</dbReference>
<keyword evidence="4" id="KW-0966">Cell projection</keyword>
<evidence type="ECO:0000256" key="1">
    <source>
        <dbReference type="ARBA" id="ARBA00004138"/>
    </source>
</evidence>
<organism evidence="6 7">
    <name type="scientific">Drosophila ananassae</name>
    <name type="common">Fruit fly</name>
    <dbReference type="NCBI Taxonomy" id="7217"/>
    <lineage>
        <taxon>Eukaryota</taxon>
        <taxon>Metazoa</taxon>
        <taxon>Ecdysozoa</taxon>
        <taxon>Arthropoda</taxon>
        <taxon>Hexapoda</taxon>
        <taxon>Insecta</taxon>
        <taxon>Pterygota</taxon>
        <taxon>Neoptera</taxon>
        <taxon>Endopterygota</taxon>
        <taxon>Diptera</taxon>
        <taxon>Brachycera</taxon>
        <taxon>Muscomorpha</taxon>
        <taxon>Ephydroidea</taxon>
        <taxon>Drosophilidae</taxon>
        <taxon>Drosophila</taxon>
        <taxon>Sophophora</taxon>
    </lineage>
</organism>
<evidence type="ECO:0000256" key="2">
    <source>
        <dbReference type="ARBA" id="ARBA00009415"/>
    </source>
</evidence>
<dbReference type="SMR" id="B3MP37"/>
<dbReference type="OrthoDB" id="423881at2759"/>
<keyword evidence="3" id="KW-0969">Cilium</keyword>
<reference evidence="6 7" key="1">
    <citation type="journal article" date="2007" name="Nature">
        <title>Evolution of genes and genomes on the Drosophila phylogeny.</title>
        <authorList>
            <consortium name="Drosophila 12 Genomes Consortium"/>
            <person name="Clark A.G."/>
            <person name="Eisen M.B."/>
            <person name="Smith D.R."/>
            <person name="Bergman C.M."/>
            <person name="Oliver B."/>
            <person name="Markow T.A."/>
            <person name="Kaufman T.C."/>
            <person name="Kellis M."/>
            <person name="Gelbart W."/>
            <person name="Iyer V.N."/>
            <person name="Pollard D.A."/>
            <person name="Sackton T.B."/>
            <person name="Larracuente A.M."/>
            <person name="Singh N.D."/>
            <person name="Abad J.P."/>
            <person name="Abt D.N."/>
            <person name="Adryan B."/>
            <person name="Aguade M."/>
            <person name="Akashi H."/>
            <person name="Anderson W.W."/>
            <person name="Aquadro C.F."/>
            <person name="Ardell D.H."/>
            <person name="Arguello R."/>
            <person name="Artieri C.G."/>
            <person name="Barbash D.A."/>
            <person name="Barker D."/>
            <person name="Barsanti P."/>
            <person name="Batterham P."/>
            <person name="Batzoglou S."/>
            <person name="Begun D."/>
            <person name="Bhutkar A."/>
            <person name="Blanco E."/>
            <person name="Bosak S.A."/>
            <person name="Bradley R.K."/>
            <person name="Brand A.D."/>
            <person name="Brent M.R."/>
            <person name="Brooks A.N."/>
            <person name="Brown R.H."/>
            <person name="Butlin R.K."/>
            <person name="Caggese C."/>
            <person name="Calvi B.R."/>
            <person name="Bernardo de Carvalho A."/>
            <person name="Caspi A."/>
            <person name="Castrezana S."/>
            <person name="Celniker S.E."/>
            <person name="Chang J.L."/>
            <person name="Chapple C."/>
            <person name="Chatterji S."/>
            <person name="Chinwalla A."/>
            <person name="Civetta A."/>
            <person name="Clifton S.W."/>
            <person name="Comeron J.M."/>
            <person name="Costello J.C."/>
            <person name="Coyne J.A."/>
            <person name="Daub J."/>
            <person name="David R.G."/>
            <person name="Delcher A.L."/>
            <person name="Delehaunty K."/>
            <person name="Do C.B."/>
            <person name="Ebling H."/>
            <person name="Edwards K."/>
            <person name="Eickbush T."/>
            <person name="Evans J.D."/>
            <person name="Filipski A."/>
            <person name="Findeiss S."/>
            <person name="Freyhult E."/>
            <person name="Fulton L."/>
            <person name="Fulton R."/>
            <person name="Garcia A.C."/>
            <person name="Gardiner A."/>
            <person name="Garfield D.A."/>
            <person name="Garvin B.E."/>
            <person name="Gibson G."/>
            <person name="Gilbert D."/>
            <person name="Gnerre S."/>
            <person name="Godfrey J."/>
            <person name="Good R."/>
            <person name="Gotea V."/>
            <person name="Gravely B."/>
            <person name="Greenberg A.J."/>
            <person name="Griffiths-Jones S."/>
            <person name="Gross S."/>
            <person name="Guigo R."/>
            <person name="Gustafson E.A."/>
            <person name="Haerty W."/>
            <person name="Hahn M.W."/>
            <person name="Halligan D.L."/>
            <person name="Halpern A.L."/>
            <person name="Halter G.M."/>
            <person name="Han M.V."/>
            <person name="Heger A."/>
            <person name="Hillier L."/>
            <person name="Hinrichs A.S."/>
            <person name="Holmes I."/>
            <person name="Hoskins R.A."/>
            <person name="Hubisz M.J."/>
            <person name="Hultmark D."/>
            <person name="Huntley M.A."/>
            <person name="Jaffe D.B."/>
            <person name="Jagadeeshan S."/>
            <person name="Jeck W.R."/>
            <person name="Johnson J."/>
            <person name="Jones C.D."/>
            <person name="Jordan W.C."/>
            <person name="Karpen G.H."/>
            <person name="Kataoka E."/>
            <person name="Keightley P.D."/>
            <person name="Kheradpour P."/>
            <person name="Kirkness E.F."/>
            <person name="Koerich L.B."/>
            <person name="Kristiansen K."/>
            <person name="Kudrna D."/>
            <person name="Kulathinal R.J."/>
            <person name="Kumar S."/>
            <person name="Kwok R."/>
            <person name="Lander E."/>
            <person name="Langley C.H."/>
            <person name="Lapoint R."/>
            <person name="Lazzaro B.P."/>
            <person name="Lee S.J."/>
            <person name="Levesque L."/>
            <person name="Li R."/>
            <person name="Lin C.F."/>
            <person name="Lin M.F."/>
            <person name="Lindblad-Toh K."/>
            <person name="Llopart A."/>
            <person name="Long M."/>
            <person name="Low L."/>
            <person name="Lozovsky E."/>
            <person name="Lu J."/>
            <person name="Luo M."/>
            <person name="Machado C.A."/>
            <person name="Makalowski W."/>
            <person name="Marzo M."/>
            <person name="Matsuda M."/>
            <person name="Matzkin L."/>
            <person name="McAllister B."/>
            <person name="McBride C.S."/>
            <person name="McKernan B."/>
            <person name="McKernan K."/>
            <person name="Mendez-Lago M."/>
            <person name="Minx P."/>
            <person name="Mollenhauer M.U."/>
            <person name="Montooth K."/>
            <person name="Mount S.M."/>
            <person name="Mu X."/>
            <person name="Myers E."/>
            <person name="Negre B."/>
            <person name="Newfeld S."/>
            <person name="Nielsen R."/>
            <person name="Noor M.A."/>
            <person name="O'Grady P."/>
            <person name="Pachter L."/>
            <person name="Papaceit M."/>
            <person name="Parisi M.J."/>
            <person name="Parisi M."/>
            <person name="Parts L."/>
            <person name="Pedersen J.S."/>
            <person name="Pesole G."/>
            <person name="Phillippy A.M."/>
            <person name="Ponting C.P."/>
            <person name="Pop M."/>
            <person name="Porcelli D."/>
            <person name="Powell J.R."/>
            <person name="Prohaska S."/>
            <person name="Pruitt K."/>
            <person name="Puig M."/>
            <person name="Quesneville H."/>
            <person name="Ram K.R."/>
            <person name="Rand D."/>
            <person name="Rasmussen M.D."/>
            <person name="Reed L.K."/>
            <person name="Reenan R."/>
            <person name="Reily A."/>
            <person name="Remington K.A."/>
            <person name="Rieger T.T."/>
            <person name="Ritchie M.G."/>
            <person name="Robin C."/>
            <person name="Rogers Y.H."/>
            <person name="Rohde C."/>
            <person name="Rozas J."/>
            <person name="Rubenfield M.J."/>
            <person name="Ruiz A."/>
            <person name="Russo S."/>
            <person name="Salzberg S.L."/>
            <person name="Sanchez-Gracia A."/>
            <person name="Saranga D.J."/>
            <person name="Sato H."/>
            <person name="Schaeffer S.W."/>
            <person name="Schatz M.C."/>
            <person name="Schlenke T."/>
            <person name="Schwartz R."/>
            <person name="Segarra C."/>
            <person name="Singh R.S."/>
            <person name="Sirot L."/>
            <person name="Sirota M."/>
            <person name="Sisneros N.B."/>
            <person name="Smith C.D."/>
            <person name="Smith T.F."/>
            <person name="Spieth J."/>
            <person name="Stage D.E."/>
            <person name="Stark A."/>
            <person name="Stephan W."/>
            <person name="Strausberg R.L."/>
            <person name="Strempel S."/>
            <person name="Sturgill D."/>
            <person name="Sutton G."/>
            <person name="Sutton G.G."/>
            <person name="Tao W."/>
            <person name="Teichmann S."/>
            <person name="Tobari Y.N."/>
            <person name="Tomimura Y."/>
            <person name="Tsolas J.M."/>
            <person name="Valente V.L."/>
            <person name="Venter E."/>
            <person name="Venter J.C."/>
            <person name="Vicario S."/>
            <person name="Vieira F.G."/>
            <person name="Vilella A.J."/>
            <person name="Villasante A."/>
            <person name="Walenz B."/>
            <person name="Wang J."/>
            <person name="Wasserman M."/>
            <person name="Watts T."/>
            <person name="Wilson D."/>
            <person name="Wilson R.K."/>
            <person name="Wing R.A."/>
            <person name="Wolfner M.F."/>
            <person name="Wong A."/>
            <person name="Wong G.K."/>
            <person name="Wu C.I."/>
            <person name="Wu G."/>
            <person name="Yamamoto D."/>
            <person name="Yang H.P."/>
            <person name="Yang S.P."/>
            <person name="Yorke J.A."/>
            <person name="Yoshida K."/>
            <person name="Zdobnov E."/>
            <person name="Zhang P."/>
            <person name="Zhang Y."/>
            <person name="Zimin A.V."/>
            <person name="Baldwin J."/>
            <person name="Abdouelleil A."/>
            <person name="Abdulkadir J."/>
            <person name="Abebe A."/>
            <person name="Abera B."/>
            <person name="Abreu J."/>
            <person name="Acer S.C."/>
            <person name="Aftuck L."/>
            <person name="Alexander A."/>
            <person name="An P."/>
            <person name="Anderson E."/>
            <person name="Anderson S."/>
            <person name="Arachi H."/>
            <person name="Azer M."/>
            <person name="Bachantsang P."/>
            <person name="Barry A."/>
            <person name="Bayul T."/>
            <person name="Berlin A."/>
            <person name="Bessette D."/>
            <person name="Bloom T."/>
            <person name="Blye J."/>
            <person name="Boguslavskiy L."/>
            <person name="Bonnet C."/>
            <person name="Boukhgalter B."/>
            <person name="Bourzgui I."/>
            <person name="Brown A."/>
            <person name="Cahill P."/>
            <person name="Channer S."/>
            <person name="Cheshatsang Y."/>
            <person name="Chuda L."/>
            <person name="Citroen M."/>
            <person name="Collymore A."/>
            <person name="Cooke P."/>
            <person name="Costello M."/>
            <person name="D'Aco K."/>
            <person name="Daza R."/>
            <person name="De Haan G."/>
            <person name="DeGray S."/>
            <person name="DeMaso C."/>
            <person name="Dhargay N."/>
            <person name="Dooley K."/>
            <person name="Dooley E."/>
            <person name="Doricent M."/>
            <person name="Dorje P."/>
            <person name="Dorjee K."/>
            <person name="Dupes A."/>
            <person name="Elong R."/>
            <person name="Falk J."/>
            <person name="Farina A."/>
            <person name="Faro S."/>
            <person name="Ferguson D."/>
            <person name="Fisher S."/>
            <person name="Foley C.D."/>
            <person name="Franke A."/>
            <person name="Friedrich D."/>
            <person name="Gadbois L."/>
            <person name="Gearin G."/>
            <person name="Gearin C.R."/>
            <person name="Giannoukos G."/>
            <person name="Goode T."/>
            <person name="Graham J."/>
            <person name="Grandbois E."/>
            <person name="Grewal S."/>
            <person name="Gyaltsen K."/>
            <person name="Hafez N."/>
            <person name="Hagos B."/>
            <person name="Hall J."/>
            <person name="Henson C."/>
            <person name="Hollinger A."/>
            <person name="Honan T."/>
            <person name="Huard M.D."/>
            <person name="Hughes L."/>
            <person name="Hurhula B."/>
            <person name="Husby M.E."/>
            <person name="Kamat A."/>
            <person name="Kanga B."/>
            <person name="Kashin S."/>
            <person name="Khazanovich D."/>
            <person name="Kisner P."/>
            <person name="Lance K."/>
            <person name="Lara M."/>
            <person name="Lee W."/>
            <person name="Lennon N."/>
            <person name="Letendre F."/>
            <person name="LeVine R."/>
            <person name="Lipovsky A."/>
            <person name="Liu X."/>
            <person name="Liu J."/>
            <person name="Liu S."/>
            <person name="Lokyitsang T."/>
            <person name="Lokyitsang Y."/>
            <person name="Lubonja R."/>
            <person name="Lui A."/>
            <person name="MacDonald P."/>
            <person name="Magnisalis V."/>
            <person name="Maru K."/>
            <person name="Matthews C."/>
            <person name="McCusker W."/>
            <person name="McDonough S."/>
            <person name="Mehta T."/>
            <person name="Meldrim J."/>
            <person name="Meneus L."/>
            <person name="Mihai O."/>
            <person name="Mihalev A."/>
            <person name="Mihova T."/>
            <person name="Mittelman R."/>
            <person name="Mlenga V."/>
            <person name="Montmayeur A."/>
            <person name="Mulrain L."/>
            <person name="Navidi A."/>
            <person name="Naylor J."/>
            <person name="Negash T."/>
            <person name="Nguyen T."/>
            <person name="Nguyen N."/>
            <person name="Nicol R."/>
            <person name="Norbu C."/>
            <person name="Norbu N."/>
            <person name="Novod N."/>
            <person name="O'Neill B."/>
            <person name="Osman S."/>
            <person name="Markiewicz E."/>
            <person name="Oyono O.L."/>
            <person name="Patti C."/>
            <person name="Phunkhang P."/>
            <person name="Pierre F."/>
            <person name="Priest M."/>
            <person name="Raghuraman S."/>
            <person name="Rege F."/>
            <person name="Reyes R."/>
            <person name="Rise C."/>
            <person name="Rogov P."/>
            <person name="Ross K."/>
            <person name="Ryan E."/>
            <person name="Settipalli S."/>
            <person name="Shea T."/>
            <person name="Sherpa N."/>
            <person name="Shi L."/>
            <person name="Shih D."/>
            <person name="Sparrow T."/>
            <person name="Spaulding J."/>
            <person name="Stalker J."/>
            <person name="Stange-Thomann N."/>
            <person name="Stavropoulos S."/>
            <person name="Stone C."/>
            <person name="Strader C."/>
            <person name="Tesfaye S."/>
            <person name="Thomson T."/>
            <person name="Thoulutsang Y."/>
            <person name="Thoulutsang D."/>
            <person name="Topham K."/>
            <person name="Topping I."/>
            <person name="Tsamla T."/>
            <person name="Vassiliev H."/>
            <person name="Vo A."/>
            <person name="Wangchuk T."/>
            <person name="Wangdi T."/>
            <person name="Weiand M."/>
            <person name="Wilkinson J."/>
            <person name="Wilson A."/>
            <person name="Yadav S."/>
            <person name="Young G."/>
            <person name="Yu Q."/>
            <person name="Zembek L."/>
            <person name="Zhong D."/>
            <person name="Zimmer A."/>
            <person name="Zwirko Z."/>
            <person name="Jaffe D.B."/>
            <person name="Alvarez P."/>
            <person name="Brockman W."/>
            <person name="Butler J."/>
            <person name="Chin C."/>
            <person name="Gnerre S."/>
            <person name="Grabherr M."/>
            <person name="Kleber M."/>
            <person name="Mauceli E."/>
            <person name="MacCallum I."/>
        </authorList>
    </citation>
    <scope>NUCLEOTIDE SEQUENCE [LARGE SCALE GENOMIC DNA]</scope>
    <source>
        <strain evidence="7">Tucson 14024-0371.13</strain>
    </source>
</reference>
<dbReference type="eggNOG" id="KOG0972">
    <property type="taxonomic scope" value="Eukaryota"/>
</dbReference>
<comment type="subcellular location">
    <subcellularLocation>
        <location evidence="1">Cell projection</location>
        <location evidence="1">Cilium</location>
    </subcellularLocation>
</comment>
<comment type="similarity">
    <text evidence="2">Belongs to the IFT57 family.</text>
</comment>
<dbReference type="Proteomes" id="UP000007801">
    <property type="component" value="Unassembled WGS sequence"/>
</dbReference>
<feature type="coiled-coil region" evidence="5">
    <location>
        <begin position="326"/>
        <end position="383"/>
    </location>
</feature>
<proteinExistence type="inferred from homology"/>
<gene>
    <name evidence="6" type="primary">Dana\GF15243</name>
    <name evidence="6" type="synonym">dana_GLEANR_16009</name>
    <name evidence="6" type="ORF">GF15243</name>
</gene>
<keyword evidence="7" id="KW-1185">Reference proteome</keyword>
<sequence length="405" mass="47287">MQQDESQEKAQQLLNFQSDDLLEKLKLLNYEKHLLREFKLKPLSRFYFVKATNPGEQFYMFTLICWWLCKKLGKDMERPQEYDDPNTVAAKIIQILEQIDVPVDFQPNKLIRGAGPICLMVLDVLSTQACKVAKVAYQKLHIAQEEEFLGDYLEDNAEIILEKLEDEQNAAAPSDDSDMELETHNFRQLNWLNRPQKRSIGDVNLEERNGELDARMTDHQEWRLELERVLPHLKVFVKADARDWRTHISQMEAFRATIDDVSETTQAQLKKLHSEFTFDLEKIESREKHLNNELQPLIQQFKELSIELSSIQYAQNQVQAETEKQTTQLNEVMLEQELKKEEMERRGQIMSDGSSVQQIKKSIAKLKEDIAQLNLEVALLVHAHDQDIVVRQLSRDQTTDLANNP</sequence>